<keyword evidence="5 9" id="KW-1133">Transmembrane helix</keyword>
<feature type="transmembrane region" description="Helical" evidence="9">
    <location>
        <begin position="214"/>
        <end position="234"/>
    </location>
</feature>
<feature type="transmembrane region" description="Helical" evidence="9">
    <location>
        <begin position="295"/>
        <end position="317"/>
    </location>
</feature>
<sequence length="615" mass="66466">MAHIEDQGGATTVQPRDKGHADVRDIDDHSSLSSCEAQAGVKNIEAISQTWTKWSLIAAYLGIFLLAFSTSLEQQTTINLTVYATSAFSKHSLVSTVYVVQGVVNAVVKPPMAKIANVFGRLEAFSLCVFLYALGYIQMAGSNNVKAFASAQIFYSAGSTGLQILQQIFIADTSDLLNRALFSSLPDIPFLITVWVGSPIAQSLLKHTTWRWGYGLWAIVLPVAFSPLALALFLNFRKAKKQHLLPGSPWNGTTFVGGLKHLWYELDVMGLLLLSAAISLILIPLTLAATAKHGWHNASIIAMIVIGCICLVVFPLWESSAKLAPRPFIPLRMLTNRNVLAGCAIGFFYFAVFYTSIYPYFYSYLQVVHGDSITAAGHITQTFSFTSTVAAICISLVIKYTRHYKYYITAGAAIYLMGIGLMIRYRVQGSSTGSIVGTQIAVGIGGGMLNVPAQLGVQAAVDHQDVAAATAIYLTIVEIGGAVGAAISGAVWTANIPKKLQAYLPTDTKGEALTIFGSIVTAQSYKMGTPERIAINRAYQETLNILLIISVCLAAPLIPLSLLMKDYKLDQMDQHVKGKVIGHSEGHGSMTNASDTARNDGLGTETKSIFGRFRR</sequence>
<dbReference type="GO" id="GO:0005886">
    <property type="term" value="C:plasma membrane"/>
    <property type="evidence" value="ECO:0007669"/>
    <property type="project" value="TreeGrafter"/>
</dbReference>
<keyword evidence="12" id="KW-1185">Reference proteome</keyword>
<feature type="transmembrane region" description="Helical" evidence="9">
    <location>
        <begin position="545"/>
        <end position="564"/>
    </location>
</feature>
<evidence type="ECO:0000259" key="10">
    <source>
        <dbReference type="PROSITE" id="PS50850"/>
    </source>
</evidence>
<evidence type="ECO:0000256" key="3">
    <source>
        <dbReference type="ARBA" id="ARBA00022448"/>
    </source>
</evidence>
<evidence type="ECO:0000313" key="11">
    <source>
        <dbReference type="EMBL" id="SLM39921.1"/>
    </source>
</evidence>
<comment type="similarity">
    <text evidence="2">Belongs to the major facilitator superfamily.</text>
</comment>
<protein>
    <submittedName>
        <fullName evidence="11">Major facilitator superfamily domain, general substrate transporter</fullName>
    </submittedName>
</protein>
<dbReference type="SUPFAM" id="SSF103473">
    <property type="entry name" value="MFS general substrate transporter"/>
    <property type="match status" value="2"/>
</dbReference>
<dbReference type="AlphaFoldDB" id="A0A1W5DA56"/>
<feature type="transmembrane region" description="Helical" evidence="9">
    <location>
        <begin position="338"/>
        <end position="361"/>
    </location>
</feature>
<feature type="compositionally biased region" description="Basic and acidic residues" evidence="8">
    <location>
        <begin position="15"/>
        <end position="29"/>
    </location>
</feature>
<dbReference type="InterPro" id="IPR036259">
    <property type="entry name" value="MFS_trans_sf"/>
</dbReference>
<evidence type="ECO:0000256" key="7">
    <source>
        <dbReference type="ARBA" id="ARBA00023136"/>
    </source>
</evidence>
<evidence type="ECO:0000256" key="2">
    <source>
        <dbReference type="ARBA" id="ARBA00008335"/>
    </source>
</evidence>
<dbReference type="Proteomes" id="UP000192927">
    <property type="component" value="Unassembled WGS sequence"/>
</dbReference>
<feature type="transmembrane region" description="Helical" evidence="9">
    <location>
        <begin position="404"/>
        <end position="423"/>
    </location>
</feature>
<dbReference type="Pfam" id="PF07690">
    <property type="entry name" value="MFS_1"/>
    <property type="match status" value="1"/>
</dbReference>
<dbReference type="InterPro" id="IPR011701">
    <property type="entry name" value="MFS"/>
</dbReference>
<feature type="transmembrane region" description="Helical" evidence="9">
    <location>
        <begin position="120"/>
        <end position="139"/>
    </location>
</feature>
<evidence type="ECO:0000256" key="1">
    <source>
        <dbReference type="ARBA" id="ARBA00004141"/>
    </source>
</evidence>
<keyword evidence="4 9" id="KW-0812">Transmembrane</keyword>
<dbReference type="PANTHER" id="PTHR23501">
    <property type="entry name" value="MAJOR FACILITATOR SUPERFAMILY"/>
    <property type="match status" value="1"/>
</dbReference>
<feature type="transmembrane region" description="Helical" evidence="9">
    <location>
        <begin position="373"/>
        <end position="397"/>
    </location>
</feature>
<keyword evidence="3" id="KW-0813">Transport</keyword>
<evidence type="ECO:0000256" key="5">
    <source>
        <dbReference type="ARBA" id="ARBA00022989"/>
    </source>
</evidence>
<feature type="transmembrane region" description="Helical" evidence="9">
    <location>
        <begin position="54"/>
        <end position="72"/>
    </location>
</feature>
<evidence type="ECO:0000256" key="4">
    <source>
        <dbReference type="ARBA" id="ARBA00022692"/>
    </source>
</evidence>
<dbReference type="EMBL" id="FWEW01003601">
    <property type="protein sequence ID" value="SLM39921.1"/>
    <property type="molecule type" value="Genomic_DNA"/>
</dbReference>
<dbReference type="PANTHER" id="PTHR23501:SF87">
    <property type="entry name" value="SIDEROPHORE IRON TRANSPORTER 2"/>
    <property type="match status" value="1"/>
</dbReference>
<evidence type="ECO:0000256" key="9">
    <source>
        <dbReference type="SAM" id="Phobius"/>
    </source>
</evidence>
<dbReference type="Gene3D" id="1.20.1250.20">
    <property type="entry name" value="MFS general substrate transporter like domains"/>
    <property type="match status" value="2"/>
</dbReference>
<organism evidence="11 12">
    <name type="scientific">Lasallia pustulata</name>
    <dbReference type="NCBI Taxonomy" id="136370"/>
    <lineage>
        <taxon>Eukaryota</taxon>
        <taxon>Fungi</taxon>
        <taxon>Dikarya</taxon>
        <taxon>Ascomycota</taxon>
        <taxon>Pezizomycotina</taxon>
        <taxon>Lecanoromycetes</taxon>
        <taxon>OSLEUM clade</taxon>
        <taxon>Umbilicariomycetidae</taxon>
        <taxon>Umbilicariales</taxon>
        <taxon>Umbilicariaceae</taxon>
        <taxon>Lasallia</taxon>
    </lineage>
</organism>
<reference evidence="12" key="1">
    <citation type="submission" date="2017-03" db="EMBL/GenBank/DDBJ databases">
        <authorList>
            <person name="Sharma R."/>
            <person name="Thines M."/>
        </authorList>
    </citation>
    <scope>NUCLEOTIDE SEQUENCE [LARGE SCALE GENOMIC DNA]</scope>
</reference>
<keyword evidence="6" id="KW-0406">Ion transport</keyword>
<evidence type="ECO:0000256" key="8">
    <source>
        <dbReference type="SAM" id="MobiDB-lite"/>
    </source>
</evidence>
<feature type="region of interest" description="Disordered" evidence="8">
    <location>
        <begin position="1"/>
        <end position="29"/>
    </location>
</feature>
<feature type="domain" description="Major facilitator superfamily (MFS) profile" evidence="10">
    <location>
        <begin position="55"/>
        <end position="568"/>
    </location>
</feature>
<name>A0A1W5DA56_9LECA</name>
<dbReference type="GO" id="GO:0015343">
    <property type="term" value="F:siderophore-iron transmembrane transporter activity"/>
    <property type="evidence" value="ECO:0007669"/>
    <property type="project" value="TreeGrafter"/>
</dbReference>
<dbReference type="FunFam" id="1.20.1250.20:FF:000197">
    <property type="entry name" value="Siderophore iron transporter 1"/>
    <property type="match status" value="1"/>
</dbReference>
<dbReference type="InterPro" id="IPR020846">
    <property type="entry name" value="MFS_dom"/>
</dbReference>
<accession>A0A1W5DA56</accession>
<feature type="transmembrane region" description="Helical" evidence="9">
    <location>
        <begin position="268"/>
        <end position="289"/>
    </location>
</feature>
<evidence type="ECO:0000313" key="12">
    <source>
        <dbReference type="Proteomes" id="UP000192927"/>
    </source>
</evidence>
<keyword evidence="7 9" id="KW-0472">Membrane</keyword>
<evidence type="ECO:0000256" key="6">
    <source>
        <dbReference type="ARBA" id="ARBA00023065"/>
    </source>
</evidence>
<comment type="subcellular location">
    <subcellularLocation>
        <location evidence="1">Membrane</location>
        <topology evidence="1">Multi-pass membrane protein</topology>
    </subcellularLocation>
</comment>
<dbReference type="PROSITE" id="PS50850">
    <property type="entry name" value="MFS"/>
    <property type="match status" value="1"/>
</dbReference>
<proteinExistence type="inferred from homology"/>